<evidence type="ECO:0000313" key="2">
    <source>
        <dbReference type="EMBL" id="TKC12038.1"/>
    </source>
</evidence>
<dbReference type="PANTHER" id="PTHR32305:SF15">
    <property type="entry name" value="PROTEIN RHSA-RELATED"/>
    <property type="match status" value="1"/>
</dbReference>
<evidence type="ECO:0000256" key="1">
    <source>
        <dbReference type="SAM" id="MobiDB-lite"/>
    </source>
</evidence>
<gene>
    <name evidence="2" type="ORF">FA048_00010</name>
</gene>
<protein>
    <submittedName>
        <fullName evidence="2">RHS repeat-associated core domain-containing protein</fullName>
    </submittedName>
</protein>
<reference evidence="2 3" key="1">
    <citation type="submission" date="2019-04" db="EMBL/GenBank/DDBJ databases">
        <title>Pedobacter sp. RP-3-22 sp. nov., isolated from Arctic soil.</title>
        <authorList>
            <person name="Dahal R.H."/>
            <person name="Kim D.-U."/>
        </authorList>
    </citation>
    <scope>NUCLEOTIDE SEQUENCE [LARGE SCALE GENOMIC DNA]</scope>
    <source>
        <strain evidence="2 3">RP-3-22</strain>
    </source>
</reference>
<name>A0A4U1CXX0_9SPHI</name>
<organism evidence="2 3">
    <name type="scientific">Pedobacter polaris</name>
    <dbReference type="NCBI Taxonomy" id="2571273"/>
    <lineage>
        <taxon>Bacteria</taxon>
        <taxon>Pseudomonadati</taxon>
        <taxon>Bacteroidota</taxon>
        <taxon>Sphingobacteriia</taxon>
        <taxon>Sphingobacteriales</taxon>
        <taxon>Sphingobacteriaceae</taxon>
        <taxon>Pedobacter</taxon>
    </lineage>
</organism>
<proteinExistence type="predicted"/>
<dbReference type="Gene3D" id="2.180.10.10">
    <property type="entry name" value="RHS repeat-associated core"/>
    <property type="match status" value="1"/>
</dbReference>
<dbReference type="EMBL" id="SWBR01000001">
    <property type="protein sequence ID" value="TKC12038.1"/>
    <property type="molecule type" value="Genomic_DNA"/>
</dbReference>
<dbReference type="InterPro" id="IPR050708">
    <property type="entry name" value="T6SS_VgrG/RHS"/>
</dbReference>
<feature type="compositionally biased region" description="Polar residues" evidence="1">
    <location>
        <begin position="563"/>
        <end position="577"/>
    </location>
</feature>
<dbReference type="NCBIfam" id="TIGR03696">
    <property type="entry name" value="Rhs_assc_core"/>
    <property type="match status" value="1"/>
</dbReference>
<dbReference type="AlphaFoldDB" id="A0A4U1CXX0"/>
<feature type="region of interest" description="Disordered" evidence="1">
    <location>
        <begin position="517"/>
        <end position="644"/>
    </location>
</feature>
<dbReference type="RefSeq" id="WP_136837951.1">
    <property type="nucleotide sequence ID" value="NZ_SWBR01000001.1"/>
</dbReference>
<dbReference type="PANTHER" id="PTHR32305">
    <property type="match status" value="1"/>
</dbReference>
<comment type="caution">
    <text evidence="2">The sequence shown here is derived from an EMBL/GenBank/DDBJ whole genome shotgun (WGS) entry which is preliminary data.</text>
</comment>
<feature type="compositionally biased region" description="Polar residues" evidence="1">
    <location>
        <begin position="590"/>
        <end position="604"/>
    </location>
</feature>
<accession>A0A4U1CXX0</accession>
<keyword evidence="3" id="KW-1185">Reference proteome</keyword>
<dbReference type="InterPro" id="IPR022385">
    <property type="entry name" value="Rhs_assc_core"/>
</dbReference>
<sequence length="644" mass="71269">MNVLGSGTMLLSVNYYDRDGRVVTSKSQHHLGGTDLVSSSYDFSGQLTESTRVHATGGSTTATVYNAYSYDHAGRKISTRQNINSQGEVTLNRLEYNEVGQLKNKRLHSTDGTNFYQHTAFGYNERGWMRTSSSTEFNMELGYETGTYPQYNGNIANQKWGSSLGNVFTYQYDKLDRLTHGNSTGTAMSEVLTYDVMGNIASLSRDGATTGVYHYLGNRLNYIIDGPLATNSYAYDNNGNATLDGRLATYFSYNHLNLPATAAKSGLSLAYTYDATGQKLKKVSNITGTTDYVDGIQYTNGTIDFIQIEEGRAVNSSGSYKYEYNLSDHLGNVRYSFDIYNGAVRKLQGDDYYAFGLRYNNTAGTNNYLYNGKELQDELGQYDYGARFYDPVIGRWNSVDPLADHSFDLTSYHYCSNNPINRLDPDGRCDKPNCPHKFKLTDRLPEKDPDGDQIGFIKSSTENYRSSSPVKAAILDLSFDVLNALGFNTLDNAYYKEGKLTTGEKVSVSLAVLTILDPPLGRGGRGKGKSSASGPVVIKEEISVPTANTSRAARRQAMRDSGIPTSQQPTSQHSNASGKEYRYDVPESWGGTSQKSVQQQTMDSSHPGMPHWEAGKVKTENGTVRTNNYGRAKLENKNKTKVNY</sequence>
<evidence type="ECO:0000313" key="3">
    <source>
        <dbReference type="Proteomes" id="UP000309488"/>
    </source>
</evidence>
<dbReference type="Proteomes" id="UP000309488">
    <property type="component" value="Unassembled WGS sequence"/>
</dbReference>
<feature type="compositionally biased region" description="Polar residues" evidence="1">
    <location>
        <begin position="620"/>
        <end position="629"/>
    </location>
</feature>
<dbReference type="OrthoDB" id="1191296at2"/>